<dbReference type="Gene3D" id="1.10.220.120">
    <property type="entry name" value="Sigma-70 factor, region 1.1"/>
    <property type="match status" value="1"/>
</dbReference>
<dbReference type="Proteomes" id="UP000317171">
    <property type="component" value="Chromosome"/>
</dbReference>
<evidence type="ECO:0000313" key="9">
    <source>
        <dbReference type="EMBL" id="QDT44589.1"/>
    </source>
</evidence>
<protein>
    <recommendedName>
        <fullName evidence="5">RNA polymerase sigma factor SigA</fullName>
    </recommendedName>
</protein>
<dbReference type="AlphaFoldDB" id="A0A517RL72"/>
<gene>
    <name evidence="9" type="primary">sigA_3</name>
    <name evidence="5" type="synonym">sigA</name>
    <name evidence="9" type="ORF">Pan241w_47020</name>
</gene>
<dbReference type="HAMAP" id="MF_00963">
    <property type="entry name" value="Sigma70_RpoD_SigA"/>
    <property type="match status" value="1"/>
</dbReference>
<keyword evidence="3 5" id="KW-0238">DNA-binding</keyword>
<dbReference type="PROSITE" id="PS00715">
    <property type="entry name" value="SIGMA70_1"/>
    <property type="match status" value="1"/>
</dbReference>
<proteinExistence type="inferred from homology"/>
<feature type="compositionally biased region" description="Acidic residues" evidence="6">
    <location>
        <begin position="564"/>
        <end position="576"/>
    </location>
</feature>
<dbReference type="InterPro" id="IPR013325">
    <property type="entry name" value="RNA_pol_sigma_r2"/>
</dbReference>
<dbReference type="PANTHER" id="PTHR30603:SF60">
    <property type="entry name" value="RNA POLYMERASE SIGMA FACTOR RPOD"/>
    <property type="match status" value="1"/>
</dbReference>
<name>A0A517RL72_9PLAN</name>
<comment type="function">
    <text evidence="5">Sigma factors are initiation factors that promote the attachment of RNA polymerase to specific initiation sites and are then released. This sigma factor is the primary sigma factor during exponential growth.</text>
</comment>
<dbReference type="FunFam" id="1.10.601.10:FF:000001">
    <property type="entry name" value="RNA polymerase sigma factor SigA"/>
    <property type="match status" value="1"/>
</dbReference>
<evidence type="ECO:0000256" key="6">
    <source>
        <dbReference type="SAM" id="MobiDB-lite"/>
    </source>
</evidence>
<dbReference type="InterPro" id="IPR000943">
    <property type="entry name" value="RNA_pol_sigma70"/>
</dbReference>
<feature type="region of interest" description="Disordered" evidence="6">
    <location>
        <begin position="560"/>
        <end position="588"/>
    </location>
</feature>
<dbReference type="Pfam" id="PF03979">
    <property type="entry name" value="Sigma70_r1_1"/>
    <property type="match status" value="1"/>
</dbReference>
<reference evidence="9 10" key="1">
    <citation type="submission" date="2019-02" db="EMBL/GenBank/DDBJ databases">
        <title>Deep-cultivation of Planctomycetes and their phenomic and genomic characterization uncovers novel biology.</title>
        <authorList>
            <person name="Wiegand S."/>
            <person name="Jogler M."/>
            <person name="Boedeker C."/>
            <person name="Pinto D."/>
            <person name="Vollmers J."/>
            <person name="Rivas-Marin E."/>
            <person name="Kohn T."/>
            <person name="Peeters S.H."/>
            <person name="Heuer A."/>
            <person name="Rast P."/>
            <person name="Oberbeckmann S."/>
            <person name="Bunk B."/>
            <person name="Jeske O."/>
            <person name="Meyerdierks A."/>
            <person name="Storesund J.E."/>
            <person name="Kallscheuer N."/>
            <person name="Luecker S."/>
            <person name="Lage O.M."/>
            <person name="Pohl T."/>
            <person name="Merkel B.J."/>
            <person name="Hornburger P."/>
            <person name="Mueller R.-W."/>
            <person name="Bruemmer F."/>
            <person name="Labrenz M."/>
            <person name="Spormann A.M."/>
            <person name="Op den Camp H."/>
            <person name="Overmann J."/>
            <person name="Amann R."/>
            <person name="Jetten M.S.M."/>
            <person name="Mascher T."/>
            <person name="Medema M.H."/>
            <person name="Devos D.P."/>
            <person name="Kaster A.-K."/>
            <person name="Ovreas L."/>
            <person name="Rohde M."/>
            <person name="Galperin M.Y."/>
            <person name="Jogler C."/>
        </authorList>
    </citation>
    <scope>NUCLEOTIDE SEQUENCE [LARGE SCALE GENOMIC DNA]</scope>
    <source>
        <strain evidence="9 10">Pan241w</strain>
    </source>
</reference>
<evidence type="ECO:0000256" key="2">
    <source>
        <dbReference type="ARBA" id="ARBA00023082"/>
    </source>
</evidence>
<keyword evidence="5" id="KW-0963">Cytoplasm</keyword>
<dbReference type="InterPro" id="IPR014284">
    <property type="entry name" value="RNA_pol_sigma-70_dom"/>
</dbReference>
<accession>A0A517RL72</accession>
<dbReference type="Pfam" id="PF04542">
    <property type="entry name" value="Sigma70_r2"/>
    <property type="match status" value="1"/>
</dbReference>
<dbReference type="SUPFAM" id="SSF88946">
    <property type="entry name" value="Sigma2 domain of RNA polymerase sigma factors"/>
    <property type="match status" value="1"/>
</dbReference>
<dbReference type="EMBL" id="CP036269">
    <property type="protein sequence ID" value="QDT44589.1"/>
    <property type="molecule type" value="Genomic_DNA"/>
</dbReference>
<keyword evidence="10" id="KW-1185">Reference proteome</keyword>
<feature type="region of interest" description="Disordered" evidence="6">
    <location>
        <begin position="73"/>
        <end position="102"/>
    </location>
</feature>
<evidence type="ECO:0000259" key="7">
    <source>
        <dbReference type="PROSITE" id="PS00715"/>
    </source>
</evidence>
<dbReference type="Gene3D" id="1.10.601.10">
    <property type="entry name" value="RNA Polymerase Primary Sigma Factor"/>
    <property type="match status" value="1"/>
</dbReference>
<dbReference type="Gene3D" id="1.10.10.10">
    <property type="entry name" value="Winged helix-like DNA-binding domain superfamily/Winged helix DNA-binding domain"/>
    <property type="match status" value="2"/>
</dbReference>
<dbReference type="GO" id="GO:0005737">
    <property type="term" value="C:cytoplasm"/>
    <property type="evidence" value="ECO:0007669"/>
    <property type="project" value="UniProtKB-SubCell"/>
</dbReference>
<dbReference type="GO" id="GO:0003677">
    <property type="term" value="F:DNA binding"/>
    <property type="evidence" value="ECO:0007669"/>
    <property type="project" value="UniProtKB-UniRule"/>
</dbReference>
<comment type="subunit">
    <text evidence="5">Interacts transiently with the RNA polymerase catalytic core.</text>
</comment>
<dbReference type="SUPFAM" id="SSF88659">
    <property type="entry name" value="Sigma3 and sigma4 domains of RNA polymerase sigma factors"/>
    <property type="match status" value="2"/>
</dbReference>
<evidence type="ECO:0000256" key="3">
    <source>
        <dbReference type="ARBA" id="ARBA00023125"/>
    </source>
</evidence>
<dbReference type="NCBIfam" id="TIGR02937">
    <property type="entry name" value="sigma70-ECF"/>
    <property type="match status" value="1"/>
</dbReference>
<keyword evidence="2 5" id="KW-0731">Sigma factor</keyword>
<dbReference type="InterPro" id="IPR007630">
    <property type="entry name" value="RNA_pol_sigma70_r4"/>
</dbReference>
<dbReference type="PROSITE" id="PS00716">
    <property type="entry name" value="SIGMA70_2"/>
    <property type="match status" value="1"/>
</dbReference>
<dbReference type="Pfam" id="PF04545">
    <property type="entry name" value="Sigma70_r4"/>
    <property type="match status" value="1"/>
</dbReference>
<feature type="short sequence motif" description="Interaction with polymerase core subunit RpoC" evidence="5">
    <location>
        <begin position="348"/>
        <end position="351"/>
    </location>
</feature>
<evidence type="ECO:0000259" key="8">
    <source>
        <dbReference type="PROSITE" id="PS00716"/>
    </source>
</evidence>
<comment type="similarity">
    <text evidence="5">Belongs to the sigma-70 factor family. RpoD/SigA subfamily.</text>
</comment>
<dbReference type="Pfam" id="PF00140">
    <property type="entry name" value="Sigma70_r1_2"/>
    <property type="match status" value="1"/>
</dbReference>
<dbReference type="OrthoDB" id="9780321at2"/>
<dbReference type="PANTHER" id="PTHR30603">
    <property type="entry name" value="RNA POLYMERASE SIGMA FACTOR RPO"/>
    <property type="match status" value="1"/>
</dbReference>
<feature type="region of interest" description="Sigma-70 factor domain-2" evidence="5">
    <location>
        <begin position="324"/>
        <end position="394"/>
    </location>
</feature>
<feature type="region of interest" description="Sigma-70 factor domain-3" evidence="5">
    <location>
        <begin position="403"/>
        <end position="479"/>
    </location>
</feature>
<dbReference type="GO" id="GO:0006352">
    <property type="term" value="P:DNA-templated transcription initiation"/>
    <property type="evidence" value="ECO:0007669"/>
    <property type="project" value="UniProtKB-UniRule"/>
</dbReference>
<keyword evidence="4 5" id="KW-0804">Transcription</keyword>
<dbReference type="InterPro" id="IPR007127">
    <property type="entry name" value="RNA_pol_sigma_70_r1_1"/>
</dbReference>
<comment type="subcellular location">
    <subcellularLocation>
        <location evidence="5">Cytoplasm</location>
    </subcellularLocation>
</comment>
<organism evidence="9 10">
    <name type="scientific">Gimesia alba</name>
    <dbReference type="NCBI Taxonomy" id="2527973"/>
    <lineage>
        <taxon>Bacteria</taxon>
        <taxon>Pseudomonadati</taxon>
        <taxon>Planctomycetota</taxon>
        <taxon>Planctomycetia</taxon>
        <taxon>Planctomycetales</taxon>
        <taxon>Planctomycetaceae</taxon>
        <taxon>Gimesia</taxon>
    </lineage>
</organism>
<feature type="compositionally biased region" description="Low complexity" evidence="6">
    <location>
        <begin position="73"/>
        <end position="82"/>
    </location>
</feature>
<dbReference type="Pfam" id="PF04539">
    <property type="entry name" value="Sigma70_r3"/>
    <property type="match status" value="1"/>
</dbReference>
<dbReference type="InterPro" id="IPR036388">
    <property type="entry name" value="WH-like_DNA-bd_sf"/>
</dbReference>
<evidence type="ECO:0000256" key="1">
    <source>
        <dbReference type="ARBA" id="ARBA00023015"/>
    </source>
</evidence>
<evidence type="ECO:0000256" key="5">
    <source>
        <dbReference type="HAMAP-Rule" id="MF_00963"/>
    </source>
</evidence>
<feature type="region of interest" description="Sigma-70 factor domain-4" evidence="5">
    <location>
        <begin position="492"/>
        <end position="545"/>
    </location>
</feature>
<evidence type="ECO:0000313" key="10">
    <source>
        <dbReference type="Proteomes" id="UP000317171"/>
    </source>
</evidence>
<dbReference type="InterPro" id="IPR013324">
    <property type="entry name" value="RNA_pol_sigma_r3/r4-like"/>
</dbReference>
<dbReference type="GO" id="GO:0016987">
    <property type="term" value="F:sigma factor activity"/>
    <property type="evidence" value="ECO:0007669"/>
    <property type="project" value="UniProtKB-UniRule"/>
</dbReference>
<dbReference type="InterPro" id="IPR050239">
    <property type="entry name" value="Sigma-70_RNA_pol_init_factors"/>
</dbReference>
<dbReference type="RefSeq" id="WP_145220173.1">
    <property type="nucleotide sequence ID" value="NZ_CP036269.1"/>
</dbReference>
<dbReference type="InterPro" id="IPR028630">
    <property type="entry name" value="Sigma70_RpoD"/>
</dbReference>
<dbReference type="InterPro" id="IPR007624">
    <property type="entry name" value="RNA_pol_sigma70_r3"/>
</dbReference>
<dbReference type="CDD" id="cd06171">
    <property type="entry name" value="Sigma70_r4"/>
    <property type="match status" value="1"/>
</dbReference>
<dbReference type="InterPro" id="IPR007627">
    <property type="entry name" value="RNA_pol_sigma70_r2"/>
</dbReference>
<sequence length="588" mass="67364">MHRFDANLNSLFQEAEKQGFLTFQQVHTFLPDEGGDPALIEYIVVGLEERDLDLIDDPNADIDEEEVAAVGGAAGAEAGAAQESDEDSDEASASIVEPETSLSSRDPIRMYLSQMGNIPLLSRSREIFLAKKIEITRKRFRRTVLESDFALKIAIDTLEKVYAGELPFERTLRTSDTEDATKDQIMGRMPFNIATLKALLEKSTNDFQLLSSGELTKPQQREVQKRIKVRRQKMATLCEELCLRTQRLQPVLKRIHQIAGRIREVEEQLNDFKSLRHKSTDTRLLERELSELTSMVAESSEDFQTRSREIKRRFDDWTEAKQQLSGGNLRLVVSIAKKYRNRGLSFLDLIQEGNAGLMRGVEKYEYRRGYKFSTYATWWIRQAITRAVADHARTIRIPVHMFQSISTLKARSEQIRQETGREPTMEELADSVGLGVEETERIMKTWKHPISLDTPVGESEDSSFGDFLEDGHESSPADAAMREMLKDKIEHVLKSLTYREREIIRLRYGLGDGYSYTLEETGRIFKVTRERIRQIESKALRKLQHQTRSAHLRGFVDAIFPNKEDEENGTEEEVQSEQESSTMVGALE</sequence>
<evidence type="ECO:0000256" key="4">
    <source>
        <dbReference type="ARBA" id="ARBA00023163"/>
    </source>
</evidence>
<dbReference type="InterPro" id="IPR042189">
    <property type="entry name" value="RNA_pol_sigma_70_r1_1_sf"/>
</dbReference>
<feature type="domain" description="RNA polymerase sigma-70" evidence="8">
    <location>
        <begin position="517"/>
        <end position="543"/>
    </location>
</feature>
<feature type="domain" description="RNA polymerase sigma-70" evidence="7">
    <location>
        <begin position="348"/>
        <end position="361"/>
    </location>
</feature>
<dbReference type="InterPro" id="IPR009042">
    <property type="entry name" value="RNA_pol_sigma70_r1_2"/>
</dbReference>
<dbReference type="KEGG" id="gaz:Pan241w_47020"/>
<keyword evidence="1 5" id="KW-0805">Transcription regulation</keyword>
<feature type="DNA-binding region" description="H-T-H motif" evidence="5">
    <location>
        <begin position="518"/>
        <end position="537"/>
    </location>
</feature>
<dbReference type="PRINTS" id="PR00046">
    <property type="entry name" value="SIGMA70FCT"/>
</dbReference>